<dbReference type="InterPro" id="IPR011990">
    <property type="entry name" value="TPR-like_helical_dom_sf"/>
</dbReference>
<dbReference type="SUPFAM" id="SSF48452">
    <property type="entry name" value="TPR-like"/>
    <property type="match status" value="1"/>
</dbReference>
<comment type="caution">
    <text evidence="1">The sequence shown here is derived from an EMBL/GenBank/DDBJ whole genome shotgun (WGS) entry which is preliminary data.</text>
</comment>
<proteinExistence type="predicted"/>
<dbReference type="EMBL" id="BBNQ01000003">
    <property type="protein sequence ID" value="GAL61813.1"/>
    <property type="molecule type" value="Genomic_DNA"/>
</dbReference>
<evidence type="ECO:0000313" key="2">
    <source>
        <dbReference type="Proteomes" id="UP000029644"/>
    </source>
</evidence>
<organism evidence="1 2">
    <name type="scientific">Algibacter lectus</name>
    <dbReference type="NCBI Taxonomy" id="221126"/>
    <lineage>
        <taxon>Bacteria</taxon>
        <taxon>Pseudomonadati</taxon>
        <taxon>Bacteroidota</taxon>
        <taxon>Flavobacteriia</taxon>
        <taxon>Flavobacteriales</taxon>
        <taxon>Flavobacteriaceae</taxon>
        <taxon>Algibacter</taxon>
    </lineage>
</organism>
<dbReference type="AlphaFoldDB" id="A0A090VCH3"/>
<dbReference type="Gene3D" id="1.25.40.10">
    <property type="entry name" value="Tetratricopeptide repeat domain"/>
    <property type="match status" value="1"/>
</dbReference>
<gene>
    <name evidence="1" type="ORF">JCM19300_1636</name>
</gene>
<protein>
    <submittedName>
        <fullName evidence="1">Uncharacterized protein</fullName>
    </submittedName>
</protein>
<name>A0A090VCH3_9FLAO</name>
<dbReference type="Proteomes" id="UP000029644">
    <property type="component" value="Unassembled WGS sequence"/>
</dbReference>
<dbReference type="Pfam" id="PF13374">
    <property type="entry name" value="TPR_10"/>
    <property type="match status" value="1"/>
</dbReference>
<evidence type="ECO:0000313" key="1">
    <source>
        <dbReference type="EMBL" id="GAL61813.1"/>
    </source>
</evidence>
<sequence>MGDSISVLIDLARKENFGSNFEKALEYSIIAVKLANISNTTEKQARAYNSLATTYQMLNDDESAEKYFLLTLKFGRELESDYIIASALNGLGSVYSKDESTLDKSIKHYNEAFVMQKNMVTLIILLLGI</sequence>
<dbReference type="RefSeq" id="WP_152596526.1">
    <property type="nucleotide sequence ID" value="NZ_BBNQ01000003.1"/>
</dbReference>
<reference evidence="1 2" key="1">
    <citation type="journal article" date="2014" name="Genome Announc.">
        <title>Draft Genome Sequences of Marine Flavobacterium Algibacter lectus Strains SS8 and NR4.</title>
        <authorList>
            <person name="Takatani N."/>
            <person name="Nakanishi M."/>
            <person name="Meirelles P."/>
            <person name="Mino S."/>
            <person name="Suda W."/>
            <person name="Oshima K."/>
            <person name="Hattori M."/>
            <person name="Ohkuma M."/>
            <person name="Hosokawa M."/>
            <person name="Miyashita K."/>
            <person name="Thompson F.L."/>
            <person name="Niwa A."/>
            <person name="Sawabe T."/>
            <person name="Sawabe T."/>
        </authorList>
    </citation>
    <scope>NUCLEOTIDE SEQUENCE [LARGE SCALE GENOMIC DNA]</scope>
    <source>
        <strain evidence="1 2">JCM 19300</strain>
    </source>
</reference>
<accession>A0A090VCH3</accession>